<evidence type="ECO:0000259" key="6">
    <source>
        <dbReference type="PROSITE" id="PS51007"/>
    </source>
</evidence>
<comment type="caution">
    <text evidence="7">The sequence shown here is derived from an EMBL/GenBank/DDBJ whole genome shotgun (WGS) entry which is preliminary data.</text>
</comment>
<keyword evidence="8" id="KW-1185">Reference proteome</keyword>
<feature type="region of interest" description="Disordered" evidence="5">
    <location>
        <begin position="232"/>
        <end position="253"/>
    </location>
</feature>
<accession>A0A540VCH8</accession>
<dbReference type="GO" id="GO:0020037">
    <property type="term" value="F:heme binding"/>
    <property type="evidence" value="ECO:0007669"/>
    <property type="project" value="InterPro"/>
</dbReference>
<dbReference type="SUPFAM" id="SSF46626">
    <property type="entry name" value="Cytochrome c"/>
    <property type="match status" value="2"/>
</dbReference>
<name>A0A540VCH8_9CHLR</name>
<gene>
    <name evidence="7" type="ORF">FKZ61_17120</name>
</gene>
<dbReference type="PANTHER" id="PTHR35008">
    <property type="entry name" value="BLL4482 PROTEIN-RELATED"/>
    <property type="match status" value="1"/>
</dbReference>
<keyword evidence="2 4" id="KW-0479">Metal-binding</keyword>
<dbReference type="GO" id="GO:0046872">
    <property type="term" value="F:metal ion binding"/>
    <property type="evidence" value="ECO:0007669"/>
    <property type="project" value="UniProtKB-KW"/>
</dbReference>
<evidence type="ECO:0000313" key="8">
    <source>
        <dbReference type="Proteomes" id="UP000317371"/>
    </source>
</evidence>
<evidence type="ECO:0000256" key="1">
    <source>
        <dbReference type="ARBA" id="ARBA00022617"/>
    </source>
</evidence>
<feature type="domain" description="Cytochrome c" evidence="6">
    <location>
        <begin position="67"/>
        <end position="165"/>
    </location>
</feature>
<dbReference type="InterPro" id="IPR051459">
    <property type="entry name" value="Cytochrome_c-type_DH"/>
</dbReference>
<protein>
    <submittedName>
        <fullName evidence="7">Cytochrome c</fullName>
    </submittedName>
</protein>
<dbReference type="Pfam" id="PF13442">
    <property type="entry name" value="Cytochrome_CBB3"/>
    <property type="match status" value="1"/>
</dbReference>
<evidence type="ECO:0000256" key="3">
    <source>
        <dbReference type="ARBA" id="ARBA00023004"/>
    </source>
</evidence>
<evidence type="ECO:0000256" key="4">
    <source>
        <dbReference type="PROSITE-ProRule" id="PRU00433"/>
    </source>
</evidence>
<evidence type="ECO:0000256" key="5">
    <source>
        <dbReference type="SAM" id="MobiDB-lite"/>
    </source>
</evidence>
<reference evidence="7 8" key="1">
    <citation type="submission" date="2019-06" db="EMBL/GenBank/DDBJ databases">
        <title>Genome sequence of Litorilinea aerophila BAA-2444.</title>
        <authorList>
            <person name="Maclea K.S."/>
            <person name="Maurais E.G."/>
            <person name="Iannazzi L.C."/>
        </authorList>
    </citation>
    <scope>NUCLEOTIDE SEQUENCE [LARGE SCALE GENOMIC DNA]</scope>
    <source>
        <strain evidence="7 8">ATCC BAA-2444</strain>
    </source>
</reference>
<dbReference type="InterPro" id="IPR009056">
    <property type="entry name" value="Cyt_c-like_dom"/>
</dbReference>
<dbReference type="AlphaFoldDB" id="A0A540VCH8"/>
<evidence type="ECO:0000313" key="7">
    <source>
        <dbReference type="EMBL" id="TQE94451.1"/>
    </source>
</evidence>
<dbReference type="PROSITE" id="PS51007">
    <property type="entry name" value="CYTC"/>
    <property type="match status" value="2"/>
</dbReference>
<dbReference type="OrthoDB" id="9809720at2"/>
<dbReference type="InterPro" id="IPR036909">
    <property type="entry name" value="Cyt_c-like_dom_sf"/>
</dbReference>
<keyword evidence="3 4" id="KW-0408">Iron</keyword>
<dbReference type="InParanoid" id="A0A540VCH8"/>
<dbReference type="Proteomes" id="UP000317371">
    <property type="component" value="Unassembled WGS sequence"/>
</dbReference>
<keyword evidence="1 4" id="KW-0349">Heme</keyword>
<evidence type="ECO:0000256" key="2">
    <source>
        <dbReference type="ARBA" id="ARBA00022723"/>
    </source>
</evidence>
<sequence length="313" mass="32642">MMAASRHHLHRRQRPMGKRIKTLAIALAALLGLAAVAVTTLVLLGNSRLNKVYRVQPETVAVPADGAALQRGQYLVATGCAGCHGGNLAGTPFFEDPALGRIPAPNLTGGAGGIGATYTDQDLLLAIRHGIGQDGRPLMIMPSDAFWHYSDEDLAAVIAYLHSAPPVDNDLGERTLGLLGRVLVGAGVLNVLAAERIDHDGPRPVAPPQQVDAAYGEYVANISDCRSCHGPALAGGRSSEPGAPPGPNLTPGGDLATWTAADFVRTLQTGVTPAGKALNPAYMPWPGYGQMTEEDLTALFLYLQSLPAVAGQE</sequence>
<dbReference type="GO" id="GO:0009055">
    <property type="term" value="F:electron transfer activity"/>
    <property type="evidence" value="ECO:0007669"/>
    <property type="project" value="InterPro"/>
</dbReference>
<dbReference type="PANTHER" id="PTHR35008:SF8">
    <property type="entry name" value="ALCOHOL DEHYDROGENASE CYTOCHROME C SUBUNIT"/>
    <property type="match status" value="1"/>
</dbReference>
<proteinExistence type="predicted"/>
<organism evidence="7 8">
    <name type="scientific">Litorilinea aerophila</name>
    <dbReference type="NCBI Taxonomy" id="1204385"/>
    <lineage>
        <taxon>Bacteria</taxon>
        <taxon>Bacillati</taxon>
        <taxon>Chloroflexota</taxon>
        <taxon>Caldilineae</taxon>
        <taxon>Caldilineales</taxon>
        <taxon>Caldilineaceae</taxon>
        <taxon>Litorilinea</taxon>
    </lineage>
</organism>
<dbReference type="Pfam" id="PF00034">
    <property type="entry name" value="Cytochrom_C"/>
    <property type="match status" value="1"/>
</dbReference>
<dbReference type="Gene3D" id="1.10.760.10">
    <property type="entry name" value="Cytochrome c-like domain"/>
    <property type="match status" value="2"/>
</dbReference>
<dbReference type="EMBL" id="VIGC01000024">
    <property type="protein sequence ID" value="TQE94451.1"/>
    <property type="molecule type" value="Genomic_DNA"/>
</dbReference>
<feature type="domain" description="Cytochrome c" evidence="6">
    <location>
        <begin position="211"/>
        <end position="307"/>
    </location>
</feature>